<keyword evidence="5 9" id="KW-0904">Protein phosphatase</keyword>
<sequence>MDDLDNLKFAVVCASNMNRSMEGHAFLAKKGYDVKSYGTGDKVKIPGATPDRPNVYEFGTAYDDIYQDLLRKDKNIYTQNGLLHMLDRNRRIKPKPEDFKTTKEQFNVIITCEERVYDKALECLEGRIPEENIPVHVINIDIEDNHEEATLGAFMICELAAKLSAADDLDDNIDEILHEFEVKSKRNILHSVQFY</sequence>
<reference evidence="10 11" key="1">
    <citation type="submission" date="2024-05" db="EMBL/GenBank/DDBJ databases">
        <authorList>
            <person name="Wallberg A."/>
        </authorList>
    </citation>
    <scope>NUCLEOTIDE SEQUENCE [LARGE SCALE GENOMIC DNA]</scope>
</reference>
<comment type="similarity">
    <text evidence="2 9">Belongs to the SSU72 phosphatase family.</text>
</comment>
<dbReference type="Proteomes" id="UP001497623">
    <property type="component" value="Unassembled WGS sequence"/>
</dbReference>
<evidence type="ECO:0000256" key="5">
    <source>
        <dbReference type="ARBA" id="ARBA00022912"/>
    </source>
</evidence>
<evidence type="ECO:0000256" key="3">
    <source>
        <dbReference type="ARBA" id="ARBA00022664"/>
    </source>
</evidence>
<proteinExistence type="inferred from homology"/>
<comment type="subcellular location">
    <subcellularLocation>
        <location evidence="1 9">Nucleus</location>
    </subcellularLocation>
</comment>
<dbReference type="Pfam" id="PF04722">
    <property type="entry name" value="Ssu72"/>
    <property type="match status" value="1"/>
</dbReference>
<gene>
    <name evidence="10" type="ORF">MNOR_LOCUS32555</name>
</gene>
<comment type="caution">
    <text evidence="10">The sequence shown here is derived from an EMBL/GenBank/DDBJ whole genome shotgun (WGS) entry which is preliminary data.</text>
</comment>
<comment type="catalytic activity">
    <reaction evidence="8 9">
        <text>O-phospho-L-threonyl-[protein] + H2O = L-threonyl-[protein] + phosphate</text>
        <dbReference type="Rhea" id="RHEA:47004"/>
        <dbReference type="Rhea" id="RHEA-COMP:11060"/>
        <dbReference type="Rhea" id="RHEA-COMP:11605"/>
        <dbReference type="ChEBI" id="CHEBI:15377"/>
        <dbReference type="ChEBI" id="CHEBI:30013"/>
        <dbReference type="ChEBI" id="CHEBI:43474"/>
        <dbReference type="ChEBI" id="CHEBI:61977"/>
        <dbReference type="EC" id="3.1.3.16"/>
    </reaction>
</comment>
<evidence type="ECO:0000256" key="2">
    <source>
        <dbReference type="ARBA" id="ARBA00008978"/>
    </source>
</evidence>
<dbReference type="GO" id="GO:0008420">
    <property type="term" value="F:RNA polymerase II CTD heptapeptide repeat phosphatase activity"/>
    <property type="evidence" value="ECO:0007669"/>
    <property type="project" value="UniProtKB-ARBA"/>
</dbReference>
<keyword evidence="3 9" id="KW-0507">mRNA processing</keyword>
<dbReference type="AlphaFoldDB" id="A0AAV2S319"/>
<keyword evidence="4 9" id="KW-0378">Hydrolase</keyword>
<evidence type="ECO:0000256" key="8">
    <source>
        <dbReference type="ARBA" id="ARBA00048336"/>
    </source>
</evidence>
<comment type="catalytic activity">
    <reaction evidence="7 9">
        <text>O-phospho-L-seryl-[protein] + H2O = L-seryl-[protein] + phosphate</text>
        <dbReference type="Rhea" id="RHEA:20629"/>
        <dbReference type="Rhea" id="RHEA-COMP:9863"/>
        <dbReference type="Rhea" id="RHEA-COMP:11604"/>
        <dbReference type="ChEBI" id="CHEBI:15377"/>
        <dbReference type="ChEBI" id="CHEBI:29999"/>
        <dbReference type="ChEBI" id="CHEBI:43474"/>
        <dbReference type="ChEBI" id="CHEBI:83421"/>
        <dbReference type="EC" id="3.1.3.16"/>
    </reaction>
</comment>
<evidence type="ECO:0000256" key="7">
    <source>
        <dbReference type="ARBA" id="ARBA00047761"/>
    </source>
</evidence>
<name>A0AAV2S319_MEGNR</name>
<dbReference type="EC" id="3.1.3.16" evidence="9"/>
<evidence type="ECO:0000256" key="9">
    <source>
        <dbReference type="RuleBase" id="RU369031"/>
    </source>
</evidence>
<evidence type="ECO:0000256" key="1">
    <source>
        <dbReference type="ARBA" id="ARBA00004123"/>
    </source>
</evidence>
<evidence type="ECO:0000256" key="6">
    <source>
        <dbReference type="ARBA" id="ARBA00023242"/>
    </source>
</evidence>
<evidence type="ECO:0000313" key="10">
    <source>
        <dbReference type="EMBL" id="CAL4160826.1"/>
    </source>
</evidence>
<dbReference type="GO" id="GO:0005634">
    <property type="term" value="C:nucleus"/>
    <property type="evidence" value="ECO:0007669"/>
    <property type="project" value="UniProtKB-SubCell"/>
</dbReference>
<accession>A0AAV2S319</accession>
<dbReference type="GO" id="GO:0031124">
    <property type="term" value="P:mRNA 3'-end processing"/>
    <property type="evidence" value="ECO:0007669"/>
    <property type="project" value="UniProtKB-ARBA"/>
</dbReference>
<evidence type="ECO:0000256" key="4">
    <source>
        <dbReference type="ARBA" id="ARBA00022801"/>
    </source>
</evidence>
<evidence type="ECO:0000313" key="11">
    <source>
        <dbReference type="Proteomes" id="UP001497623"/>
    </source>
</evidence>
<dbReference type="InterPro" id="IPR006811">
    <property type="entry name" value="RNA_pol_II_suA"/>
</dbReference>
<dbReference type="FunFam" id="3.40.50.2300:FF:000066">
    <property type="entry name" value="RNA polymerase II subunit A C-terminal domain phosphatase SSU72"/>
    <property type="match status" value="1"/>
</dbReference>
<protein>
    <recommendedName>
        <fullName evidence="9">RNA polymerase II subunit A C-terminal domain phosphatase SSU72</fullName>
        <shortName evidence="9">CTD phosphatase SSU72</shortName>
        <ecNumber evidence="9">3.1.3.16</ecNumber>
    </recommendedName>
</protein>
<organism evidence="10 11">
    <name type="scientific">Meganyctiphanes norvegica</name>
    <name type="common">Northern krill</name>
    <name type="synonym">Thysanopoda norvegica</name>
    <dbReference type="NCBI Taxonomy" id="48144"/>
    <lineage>
        <taxon>Eukaryota</taxon>
        <taxon>Metazoa</taxon>
        <taxon>Ecdysozoa</taxon>
        <taxon>Arthropoda</taxon>
        <taxon>Crustacea</taxon>
        <taxon>Multicrustacea</taxon>
        <taxon>Malacostraca</taxon>
        <taxon>Eumalacostraca</taxon>
        <taxon>Eucarida</taxon>
        <taxon>Euphausiacea</taxon>
        <taxon>Euphausiidae</taxon>
        <taxon>Meganyctiphanes</taxon>
    </lineage>
</organism>
<dbReference type="PANTHER" id="PTHR20383">
    <property type="entry name" value="RNA POLYMERASE II SUBUNIT A C-TERMINAL DOMAIN PHOSPHATASE"/>
    <property type="match status" value="1"/>
</dbReference>
<dbReference type="Gene3D" id="3.40.50.2300">
    <property type="match status" value="2"/>
</dbReference>
<dbReference type="EMBL" id="CAXKWB010044533">
    <property type="protein sequence ID" value="CAL4160826.1"/>
    <property type="molecule type" value="Genomic_DNA"/>
</dbReference>
<comment type="function">
    <text evidence="9">Protein phosphatase that catalyzes the dephosphorylation of the C-terminal domain of RNA polymerase II. Plays a role in RNA processing and termination.</text>
</comment>
<keyword evidence="11" id="KW-1185">Reference proteome</keyword>
<dbReference type="FunFam" id="3.40.50.2300:FF:000039">
    <property type="entry name" value="RNA polymerase II subunit A C-terminal domain phosphatase"/>
    <property type="match status" value="1"/>
</dbReference>
<keyword evidence="6 9" id="KW-0539">Nucleus</keyword>